<sequence>MKRQASALSIGLLAITLTACLNGPTNSTPSQTPLQTESHSQPNSTPPADQLATETPISSPSLPTDPERTEATLLAIGDIMVHMPQLPAYYDRKSDSYNLTPWFTQVKPIFQQGDWVIGNLETPVAGKDLKYTGYPRFNAPYELAEALADAGVQLVSTANNHSMDRGFPGVTRTLDNVKQAGLIPIGTSSSAEEQLQMIIEERNGIRMGFLAYTYGTNGIPLPAGKAYAVNLIDPVEIKMDIARLRQAEADVVTVSLHFGIEYQRMPNEDQTKLARELVEAGADIILGSHPHVVQPYEQIDVSSSESDDGKPRQGIVIYSLGNFISNQTGNWKDVGLIFGVRLVKSRQADGSYITQCDAITTEPTWVHIGWKNQKRHYTVIPMKTALSNKKIPDLTAKDYGKMRILLKGISEHLYSLDPS</sequence>
<keyword evidence="6" id="KW-1185">Reference proteome</keyword>
<dbReference type="InterPro" id="IPR019079">
    <property type="entry name" value="Capsule_synth_CapA"/>
</dbReference>
<dbReference type="PANTHER" id="PTHR33393:SF12">
    <property type="entry name" value="CAPSULE BIOSYNTHESIS PROTEIN CAPA"/>
    <property type="match status" value="1"/>
</dbReference>
<dbReference type="CDD" id="cd07381">
    <property type="entry name" value="MPP_CapA"/>
    <property type="match status" value="1"/>
</dbReference>
<organism evidence="5 6">
    <name type="scientific">Cohnella luojiensis</name>
    <dbReference type="NCBI Taxonomy" id="652876"/>
    <lineage>
        <taxon>Bacteria</taxon>
        <taxon>Bacillati</taxon>
        <taxon>Bacillota</taxon>
        <taxon>Bacilli</taxon>
        <taxon>Bacillales</taxon>
        <taxon>Paenibacillaceae</taxon>
        <taxon>Cohnella</taxon>
    </lineage>
</organism>
<dbReference type="PROSITE" id="PS51257">
    <property type="entry name" value="PROKAR_LIPOPROTEIN"/>
    <property type="match status" value="1"/>
</dbReference>
<feature type="chain" id="PRO_5039217239" evidence="3">
    <location>
        <begin position="22"/>
        <end position="419"/>
    </location>
</feature>
<dbReference type="InterPro" id="IPR029052">
    <property type="entry name" value="Metallo-depent_PP-like"/>
</dbReference>
<dbReference type="Proteomes" id="UP000297900">
    <property type="component" value="Unassembled WGS sequence"/>
</dbReference>
<keyword evidence="3" id="KW-0732">Signal</keyword>
<dbReference type="RefSeq" id="WP_135150986.1">
    <property type="nucleotide sequence ID" value="NZ_SOMN01000003.1"/>
</dbReference>
<dbReference type="OrthoDB" id="9810906at2"/>
<feature type="signal peptide" evidence="3">
    <location>
        <begin position="1"/>
        <end position="21"/>
    </location>
</feature>
<evidence type="ECO:0000259" key="4">
    <source>
        <dbReference type="SMART" id="SM00854"/>
    </source>
</evidence>
<evidence type="ECO:0000313" key="5">
    <source>
        <dbReference type="EMBL" id="TFE30074.1"/>
    </source>
</evidence>
<evidence type="ECO:0000256" key="3">
    <source>
        <dbReference type="SAM" id="SignalP"/>
    </source>
</evidence>
<comment type="caution">
    <text evidence="5">The sequence shown here is derived from an EMBL/GenBank/DDBJ whole genome shotgun (WGS) entry which is preliminary data.</text>
</comment>
<protein>
    <submittedName>
        <fullName evidence="5">CapA family protein</fullName>
    </submittedName>
</protein>
<evidence type="ECO:0000256" key="2">
    <source>
        <dbReference type="SAM" id="MobiDB-lite"/>
    </source>
</evidence>
<comment type="similarity">
    <text evidence="1">Belongs to the CapA family.</text>
</comment>
<dbReference type="AlphaFoldDB" id="A0A4Y8M9W3"/>
<dbReference type="SUPFAM" id="SSF56300">
    <property type="entry name" value="Metallo-dependent phosphatases"/>
    <property type="match status" value="1"/>
</dbReference>
<dbReference type="PANTHER" id="PTHR33393">
    <property type="entry name" value="POLYGLUTAMINE SYNTHESIS ACCESSORY PROTEIN RV0574C-RELATED"/>
    <property type="match status" value="1"/>
</dbReference>
<name>A0A4Y8M9W3_9BACL</name>
<feature type="region of interest" description="Disordered" evidence="2">
    <location>
        <begin position="24"/>
        <end position="67"/>
    </location>
</feature>
<evidence type="ECO:0000313" key="6">
    <source>
        <dbReference type="Proteomes" id="UP000297900"/>
    </source>
</evidence>
<dbReference type="Gene3D" id="3.60.21.10">
    <property type="match status" value="1"/>
</dbReference>
<accession>A0A4Y8M9W3</accession>
<feature type="compositionally biased region" description="Polar residues" evidence="2">
    <location>
        <begin position="24"/>
        <end position="62"/>
    </location>
</feature>
<proteinExistence type="inferred from homology"/>
<dbReference type="SMART" id="SM00854">
    <property type="entry name" value="PGA_cap"/>
    <property type="match status" value="1"/>
</dbReference>
<feature type="domain" description="Capsule synthesis protein CapA" evidence="4">
    <location>
        <begin position="72"/>
        <end position="327"/>
    </location>
</feature>
<gene>
    <name evidence="5" type="ORF">E2980_04785</name>
</gene>
<reference evidence="5 6" key="1">
    <citation type="submission" date="2019-03" db="EMBL/GenBank/DDBJ databases">
        <title>Cohnella endophytica sp. nov., a novel endophytic bacterium isolated from bark of Sonneratia apetala.</title>
        <authorList>
            <person name="Tuo L."/>
        </authorList>
    </citation>
    <scope>NUCLEOTIDE SEQUENCE [LARGE SCALE GENOMIC DNA]</scope>
    <source>
        <strain evidence="5 6">CCTCC AB 208254</strain>
    </source>
</reference>
<evidence type="ECO:0000256" key="1">
    <source>
        <dbReference type="ARBA" id="ARBA00005662"/>
    </source>
</evidence>
<dbReference type="Pfam" id="PF09587">
    <property type="entry name" value="PGA_cap"/>
    <property type="match status" value="1"/>
</dbReference>
<dbReference type="EMBL" id="SOMN01000003">
    <property type="protein sequence ID" value="TFE30074.1"/>
    <property type="molecule type" value="Genomic_DNA"/>
</dbReference>
<dbReference type="InterPro" id="IPR052169">
    <property type="entry name" value="CW_Biosynth-Accessory"/>
</dbReference>